<evidence type="ECO:0000313" key="6">
    <source>
        <dbReference type="EMBL" id="KIZ06689.1"/>
    </source>
</evidence>
<keyword evidence="3 5" id="KW-1133">Transmembrane helix</keyword>
<name>A0A0D2LK06_9CHLO</name>
<dbReference type="Gene3D" id="1.20.1250.20">
    <property type="entry name" value="MFS general substrate transporter like domains"/>
    <property type="match status" value="1"/>
</dbReference>
<dbReference type="InterPro" id="IPR050382">
    <property type="entry name" value="MFS_Na/Anion_cotransporter"/>
</dbReference>
<dbReference type="Proteomes" id="UP000054498">
    <property type="component" value="Unassembled WGS sequence"/>
</dbReference>
<gene>
    <name evidence="6" type="ORF">MNEG_1266</name>
</gene>
<dbReference type="RefSeq" id="XP_013905708.1">
    <property type="nucleotide sequence ID" value="XM_014050254.1"/>
</dbReference>
<proteinExistence type="predicted"/>
<protein>
    <submittedName>
        <fullName evidence="6">Uncharacterized protein</fullName>
    </submittedName>
</protein>
<evidence type="ECO:0000256" key="3">
    <source>
        <dbReference type="ARBA" id="ARBA00022989"/>
    </source>
</evidence>
<evidence type="ECO:0000256" key="2">
    <source>
        <dbReference type="ARBA" id="ARBA00022692"/>
    </source>
</evidence>
<dbReference type="EMBL" id="KK100342">
    <property type="protein sequence ID" value="KIZ06689.1"/>
    <property type="molecule type" value="Genomic_DNA"/>
</dbReference>
<evidence type="ECO:0000256" key="4">
    <source>
        <dbReference type="ARBA" id="ARBA00023136"/>
    </source>
</evidence>
<comment type="subcellular location">
    <subcellularLocation>
        <location evidence="1">Membrane</location>
        <topology evidence="1">Multi-pass membrane protein</topology>
    </subcellularLocation>
</comment>
<feature type="transmembrane region" description="Helical" evidence="5">
    <location>
        <begin position="57"/>
        <end position="77"/>
    </location>
</feature>
<keyword evidence="7" id="KW-1185">Reference proteome</keyword>
<evidence type="ECO:0000256" key="1">
    <source>
        <dbReference type="ARBA" id="ARBA00004141"/>
    </source>
</evidence>
<evidence type="ECO:0000313" key="7">
    <source>
        <dbReference type="Proteomes" id="UP000054498"/>
    </source>
</evidence>
<keyword evidence="4 5" id="KW-0472">Membrane</keyword>
<dbReference type="KEGG" id="mng:MNEG_1266"/>
<feature type="transmembrane region" description="Helical" evidence="5">
    <location>
        <begin position="24"/>
        <end position="45"/>
    </location>
</feature>
<feature type="transmembrane region" description="Helical" evidence="5">
    <location>
        <begin position="147"/>
        <end position="169"/>
    </location>
</feature>
<dbReference type="GO" id="GO:0016020">
    <property type="term" value="C:membrane"/>
    <property type="evidence" value="ECO:0007669"/>
    <property type="project" value="UniProtKB-SubCell"/>
</dbReference>
<dbReference type="AlphaFoldDB" id="A0A0D2LK06"/>
<dbReference type="SUPFAM" id="SSF103473">
    <property type="entry name" value="MFS general substrate transporter"/>
    <property type="match status" value="1"/>
</dbReference>
<dbReference type="OrthoDB" id="540998at2759"/>
<evidence type="ECO:0000256" key="5">
    <source>
        <dbReference type="SAM" id="Phobius"/>
    </source>
</evidence>
<dbReference type="GeneID" id="25730044"/>
<sequence length="221" mass="22027">MAWLPTYFVDTLSVDLMHAAQTALLPPLAGIAASAVAGPASDALISRGVPVAVTRKAAQTIAFMVPTVCLLAAAAGADDLPPAASVALITAALGVSSFSLAGLYCTHQDLSTKYSSALLGLTNTSGAVPGIIGVAATGMLFDATGSWAAALFLPTAFFLTTGAAVYGFAGSNSAEDFDAPGLDAPFDWETRIRGGVKGAVGGALARLGLRWPGAGVEGKGE</sequence>
<feature type="transmembrane region" description="Helical" evidence="5">
    <location>
        <begin position="83"/>
        <end position="105"/>
    </location>
</feature>
<accession>A0A0D2LK06</accession>
<dbReference type="PANTHER" id="PTHR11662">
    <property type="entry name" value="SOLUTE CARRIER FAMILY 17"/>
    <property type="match status" value="1"/>
</dbReference>
<organism evidence="6 7">
    <name type="scientific">Monoraphidium neglectum</name>
    <dbReference type="NCBI Taxonomy" id="145388"/>
    <lineage>
        <taxon>Eukaryota</taxon>
        <taxon>Viridiplantae</taxon>
        <taxon>Chlorophyta</taxon>
        <taxon>core chlorophytes</taxon>
        <taxon>Chlorophyceae</taxon>
        <taxon>CS clade</taxon>
        <taxon>Sphaeropleales</taxon>
        <taxon>Selenastraceae</taxon>
        <taxon>Monoraphidium</taxon>
    </lineage>
</organism>
<dbReference type="InterPro" id="IPR036259">
    <property type="entry name" value="MFS_trans_sf"/>
</dbReference>
<feature type="transmembrane region" description="Helical" evidence="5">
    <location>
        <begin position="117"/>
        <end position="141"/>
    </location>
</feature>
<reference evidence="6 7" key="1">
    <citation type="journal article" date="2013" name="BMC Genomics">
        <title>Reconstruction of the lipid metabolism for the microalga Monoraphidium neglectum from its genome sequence reveals characteristics suitable for biofuel production.</title>
        <authorList>
            <person name="Bogen C."/>
            <person name="Al-Dilaimi A."/>
            <person name="Albersmeier A."/>
            <person name="Wichmann J."/>
            <person name="Grundmann M."/>
            <person name="Rupp O."/>
            <person name="Lauersen K.J."/>
            <person name="Blifernez-Klassen O."/>
            <person name="Kalinowski J."/>
            <person name="Goesmann A."/>
            <person name="Mussgnug J.H."/>
            <person name="Kruse O."/>
        </authorList>
    </citation>
    <scope>NUCLEOTIDE SEQUENCE [LARGE SCALE GENOMIC DNA]</scope>
    <source>
        <strain evidence="6 7">SAG 48.87</strain>
    </source>
</reference>
<dbReference type="STRING" id="145388.A0A0D2LK06"/>
<keyword evidence="2 5" id="KW-0812">Transmembrane</keyword>
<dbReference type="PANTHER" id="PTHR11662:SF243">
    <property type="entry name" value="ANION TRANSPORTER 6, CHLOROPLASTIC-RELATED"/>
    <property type="match status" value="1"/>
</dbReference>